<protein>
    <recommendedName>
        <fullName evidence="1">N-acetyltransferase domain-containing protein</fullName>
    </recommendedName>
</protein>
<accession>A0ABQ3XS74</accession>
<feature type="domain" description="N-acetyltransferase" evidence="1">
    <location>
        <begin position="131"/>
        <end position="271"/>
    </location>
</feature>
<evidence type="ECO:0000259" key="1">
    <source>
        <dbReference type="PROSITE" id="PS51186"/>
    </source>
</evidence>
<evidence type="ECO:0000313" key="3">
    <source>
        <dbReference type="Proteomes" id="UP000612282"/>
    </source>
</evidence>
<dbReference type="Pfam" id="PF00583">
    <property type="entry name" value="Acetyltransf_1"/>
    <property type="match status" value="1"/>
</dbReference>
<name>A0ABQ3XS74_9ACTN</name>
<comment type="caution">
    <text evidence="2">The sequence shown here is derived from an EMBL/GenBank/DDBJ whole genome shotgun (WGS) entry which is preliminary data.</text>
</comment>
<dbReference type="Proteomes" id="UP000612282">
    <property type="component" value="Unassembled WGS sequence"/>
</dbReference>
<evidence type="ECO:0000313" key="2">
    <source>
        <dbReference type="EMBL" id="GID61360.1"/>
    </source>
</evidence>
<gene>
    <name evidence="2" type="ORF">Aco03nite_097640</name>
</gene>
<dbReference type="CDD" id="cd04301">
    <property type="entry name" value="NAT_SF"/>
    <property type="match status" value="1"/>
</dbReference>
<reference evidence="2 3" key="1">
    <citation type="submission" date="2021-01" db="EMBL/GenBank/DDBJ databases">
        <title>Whole genome shotgun sequence of Actinoplanes couchii NBRC 106145.</title>
        <authorList>
            <person name="Komaki H."/>
            <person name="Tamura T."/>
        </authorList>
    </citation>
    <scope>NUCLEOTIDE SEQUENCE [LARGE SCALE GENOMIC DNA]</scope>
    <source>
        <strain evidence="2 3">NBRC 106145</strain>
    </source>
</reference>
<dbReference type="InterPro" id="IPR000182">
    <property type="entry name" value="GNAT_dom"/>
</dbReference>
<dbReference type="SUPFAM" id="SSF55729">
    <property type="entry name" value="Acyl-CoA N-acyltransferases (Nat)"/>
    <property type="match status" value="1"/>
</dbReference>
<dbReference type="RefSeq" id="WP_203809244.1">
    <property type="nucleotide sequence ID" value="NZ_BAAAQE010000116.1"/>
</dbReference>
<dbReference type="Gene3D" id="3.40.630.30">
    <property type="match status" value="1"/>
</dbReference>
<dbReference type="InterPro" id="IPR016181">
    <property type="entry name" value="Acyl_CoA_acyltransferase"/>
</dbReference>
<proteinExistence type="predicted"/>
<dbReference type="PROSITE" id="PS51186">
    <property type="entry name" value="GNAT"/>
    <property type="match status" value="1"/>
</dbReference>
<dbReference type="EMBL" id="BOMG01000125">
    <property type="protein sequence ID" value="GID61360.1"/>
    <property type="molecule type" value="Genomic_DNA"/>
</dbReference>
<keyword evidence="3" id="KW-1185">Reference proteome</keyword>
<organism evidence="2 3">
    <name type="scientific">Actinoplanes couchii</name>
    <dbReference type="NCBI Taxonomy" id="403638"/>
    <lineage>
        <taxon>Bacteria</taxon>
        <taxon>Bacillati</taxon>
        <taxon>Actinomycetota</taxon>
        <taxon>Actinomycetes</taxon>
        <taxon>Micromonosporales</taxon>
        <taxon>Micromonosporaceae</taxon>
        <taxon>Actinoplanes</taxon>
    </lineage>
</organism>
<sequence>MLDAVVDAVAGWQRPGMPVQLHPGDLGWNWSFGTRALTDALRVWTANDRILAVGLIDGPGLVRMGIDPEVGDDEGFAARLLDDLERDGTTVVEARFGDAFRGLLRRRGWTDGDAWSPLVRDLSQPVEDCGLRIEVVGEQSVTDRVSVQRASFDNSTFSAERWRTMAAAPPYRKAKCLVGFDLAGVAVATTTVWPAGAGRPGLIEPLGVHREHRRLGHGRAITLAAASAPREMGASSVTVCTPSSNVGAVAAYVSAGMRRLPEPTDFRRPARSQP</sequence>